<name>A0A392RK06_9FABA</name>
<accession>A0A392RK06</accession>
<dbReference type="Proteomes" id="UP000265520">
    <property type="component" value="Unassembled WGS sequence"/>
</dbReference>
<comment type="caution">
    <text evidence="1">The sequence shown here is derived from an EMBL/GenBank/DDBJ whole genome shotgun (WGS) entry which is preliminary data.</text>
</comment>
<evidence type="ECO:0000313" key="2">
    <source>
        <dbReference type="Proteomes" id="UP000265520"/>
    </source>
</evidence>
<feature type="non-terminal residue" evidence="1">
    <location>
        <position position="1"/>
    </location>
</feature>
<evidence type="ECO:0000313" key="1">
    <source>
        <dbReference type="EMBL" id="MCI36579.1"/>
    </source>
</evidence>
<reference evidence="1 2" key="1">
    <citation type="journal article" date="2018" name="Front. Plant Sci.">
        <title>Red Clover (Trifolium pratense) and Zigzag Clover (T. medium) - A Picture of Genomic Similarities and Differences.</title>
        <authorList>
            <person name="Dluhosova J."/>
            <person name="Istvanek J."/>
            <person name="Nedelnik J."/>
            <person name="Repkova J."/>
        </authorList>
    </citation>
    <scope>NUCLEOTIDE SEQUENCE [LARGE SCALE GENOMIC DNA]</scope>
    <source>
        <strain evidence="2">cv. 10/8</strain>
        <tissue evidence="1">Leaf</tissue>
    </source>
</reference>
<sequence>GGPTALIHARLSPY</sequence>
<proteinExistence type="predicted"/>
<dbReference type="EMBL" id="LXQA010235193">
    <property type="protein sequence ID" value="MCI36579.1"/>
    <property type="molecule type" value="Genomic_DNA"/>
</dbReference>
<keyword evidence="2" id="KW-1185">Reference proteome</keyword>
<protein>
    <submittedName>
        <fullName evidence="1">Uncharacterized protein</fullName>
    </submittedName>
</protein>
<organism evidence="1 2">
    <name type="scientific">Trifolium medium</name>
    <dbReference type="NCBI Taxonomy" id="97028"/>
    <lineage>
        <taxon>Eukaryota</taxon>
        <taxon>Viridiplantae</taxon>
        <taxon>Streptophyta</taxon>
        <taxon>Embryophyta</taxon>
        <taxon>Tracheophyta</taxon>
        <taxon>Spermatophyta</taxon>
        <taxon>Magnoliopsida</taxon>
        <taxon>eudicotyledons</taxon>
        <taxon>Gunneridae</taxon>
        <taxon>Pentapetalae</taxon>
        <taxon>rosids</taxon>
        <taxon>fabids</taxon>
        <taxon>Fabales</taxon>
        <taxon>Fabaceae</taxon>
        <taxon>Papilionoideae</taxon>
        <taxon>50 kb inversion clade</taxon>
        <taxon>NPAAA clade</taxon>
        <taxon>Hologalegina</taxon>
        <taxon>IRL clade</taxon>
        <taxon>Trifolieae</taxon>
        <taxon>Trifolium</taxon>
    </lineage>
</organism>